<name>A0A392PPM0_9FABA</name>
<comment type="caution">
    <text evidence="2">The sequence shown here is derived from an EMBL/GenBank/DDBJ whole genome shotgun (WGS) entry which is preliminary data.</text>
</comment>
<dbReference type="GO" id="GO:0003676">
    <property type="term" value="F:nucleic acid binding"/>
    <property type="evidence" value="ECO:0007669"/>
    <property type="project" value="InterPro"/>
</dbReference>
<dbReference type="PANTHER" id="PTHR47723:SF19">
    <property type="entry name" value="POLYNUCLEOTIDYL TRANSFERASE, RIBONUCLEASE H-LIKE SUPERFAMILY PROTEIN"/>
    <property type="match status" value="1"/>
</dbReference>
<reference evidence="2 3" key="1">
    <citation type="journal article" date="2018" name="Front. Plant Sci.">
        <title>Red Clover (Trifolium pratense) and Zigzag Clover (T. medium) - A Picture of Genomic Similarities and Differences.</title>
        <authorList>
            <person name="Dluhosova J."/>
            <person name="Istvanek J."/>
            <person name="Nedelnik J."/>
            <person name="Repkova J."/>
        </authorList>
    </citation>
    <scope>NUCLEOTIDE SEQUENCE [LARGE SCALE GENOMIC DNA]</scope>
    <source>
        <strain evidence="3">cv. 10/8</strain>
        <tissue evidence="2">Leaf</tissue>
    </source>
</reference>
<dbReference type="InterPro" id="IPR044730">
    <property type="entry name" value="RNase_H-like_dom_plant"/>
</dbReference>
<dbReference type="EMBL" id="LXQA010088812">
    <property type="protein sequence ID" value="MCI13587.1"/>
    <property type="molecule type" value="Genomic_DNA"/>
</dbReference>
<feature type="domain" description="RNase H type-1" evidence="1">
    <location>
        <begin position="38"/>
        <end position="91"/>
    </location>
</feature>
<organism evidence="2 3">
    <name type="scientific">Trifolium medium</name>
    <dbReference type="NCBI Taxonomy" id="97028"/>
    <lineage>
        <taxon>Eukaryota</taxon>
        <taxon>Viridiplantae</taxon>
        <taxon>Streptophyta</taxon>
        <taxon>Embryophyta</taxon>
        <taxon>Tracheophyta</taxon>
        <taxon>Spermatophyta</taxon>
        <taxon>Magnoliopsida</taxon>
        <taxon>eudicotyledons</taxon>
        <taxon>Gunneridae</taxon>
        <taxon>Pentapetalae</taxon>
        <taxon>rosids</taxon>
        <taxon>fabids</taxon>
        <taxon>Fabales</taxon>
        <taxon>Fabaceae</taxon>
        <taxon>Papilionoideae</taxon>
        <taxon>50 kb inversion clade</taxon>
        <taxon>NPAAA clade</taxon>
        <taxon>Hologalegina</taxon>
        <taxon>IRL clade</taxon>
        <taxon>Trifolieae</taxon>
        <taxon>Trifolium</taxon>
    </lineage>
</organism>
<proteinExistence type="predicted"/>
<evidence type="ECO:0000313" key="3">
    <source>
        <dbReference type="Proteomes" id="UP000265520"/>
    </source>
</evidence>
<dbReference type="InterPro" id="IPR012337">
    <property type="entry name" value="RNaseH-like_sf"/>
</dbReference>
<dbReference type="AlphaFoldDB" id="A0A392PPM0"/>
<dbReference type="InterPro" id="IPR036397">
    <property type="entry name" value="RNaseH_sf"/>
</dbReference>
<accession>A0A392PPM0</accession>
<dbReference type="InterPro" id="IPR002156">
    <property type="entry name" value="RNaseH_domain"/>
</dbReference>
<dbReference type="Gene3D" id="3.30.420.10">
    <property type="entry name" value="Ribonuclease H-like superfamily/Ribonuclease H"/>
    <property type="match status" value="1"/>
</dbReference>
<sequence length="99" mass="11091">MEEHNKLAVRYNQDVTILNRQVVMVAWKPPRTGWVKINTDGACRDYGRAGCGGLIKGSEGEWLGSFAKSLRSCHAFVVELWGVFEGLKLARWGILISLK</sequence>
<evidence type="ECO:0000259" key="1">
    <source>
        <dbReference type="Pfam" id="PF13456"/>
    </source>
</evidence>
<dbReference type="SUPFAM" id="SSF53098">
    <property type="entry name" value="Ribonuclease H-like"/>
    <property type="match status" value="1"/>
</dbReference>
<dbReference type="Proteomes" id="UP000265520">
    <property type="component" value="Unassembled WGS sequence"/>
</dbReference>
<dbReference type="PANTHER" id="PTHR47723">
    <property type="entry name" value="OS05G0353850 PROTEIN"/>
    <property type="match status" value="1"/>
</dbReference>
<dbReference type="CDD" id="cd06222">
    <property type="entry name" value="RNase_H_like"/>
    <property type="match status" value="1"/>
</dbReference>
<protein>
    <submittedName>
        <fullName evidence="2">Ribonuclease H protein</fullName>
    </submittedName>
</protein>
<evidence type="ECO:0000313" key="2">
    <source>
        <dbReference type="EMBL" id="MCI13587.1"/>
    </source>
</evidence>
<dbReference type="GO" id="GO:0004523">
    <property type="term" value="F:RNA-DNA hybrid ribonuclease activity"/>
    <property type="evidence" value="ECO:0007669"/>
    <property type="project" value="InterPro"/>
</dbReference>
<keyword evidence="3" id="KW-1185">Reference proteome</keyword>
<dbReference type="Pfam" id="PF13456">
    <property type="entry name" value="RVT_3"/>
    <property type="match status" value="1"/>
</dbReference>
<dbReference type="InterPro" id="IPR053151">
    <property type="entry name" value="RNase_H-like"/>
</dbReference>